<gene>
    <name evidence="3" type="ORF">CLUP02_12139</name>
</gene>
<dbReference type="PANTHER" id="PTHR46910:SF5">
    <property type="entry name" value="ZN(II)2CYS6 TRANSCRIPTION FACTOR (EUROFUNG)"/>
    <property type="match status" value="1"/>
</dbReference>
<dbReference type="RefSeq" id="XP_049148248.1">
    <property type="nucleotide sequence ID" value="XM_049291103.1"/>
</dbReference>
<dbReference type="EMBL" id="CP019478">
    <property type="protein sequence ID" value="UQC86637.1"/>
    <property type="molecule type" value="Genomic_DNA"/>
</dbReference>
<reference evidence="3" key="1">
    <citation type="journal article" date="2021" name="Mol. Plant Microbe Interact.">
        <title>Complete Genome Sequence of the Plant-Pathogenic Fungus Colletotrichum lupini.</title>
        <authorList>
            <person name="Baroncelli R."/>
            <person name="Pensec F."/>
            <person name="Da Lio D."/>
            <person name="Boufleur T."/>
            <person name="Vicente I."/>
            <person name="Sarrocco S."/>
            <person name="Picot A."/>
            <person name="Baraldi E."/>
            <person name="Sukno S."/>
            <person name="Thon M."/>
            <person name="Le Floch G."/>
        </authorList>
    </citation>
    <scope>NUCLEOTIDE SEQUENCE</scope>
    <source>
        <strain evidence="3">IMI 504893</strain>
    </source>
</reference>
<evidence type="ECO:0000259" key="2">
    <source>
        <dbReference type="SMART" id="SM00906"/>
    </source>
</evidence>
<organism evidence="3 4">
    <name type="scientific">Colletotrichum lupini</name>
    <dbReference type="NCBI Taxonomy" id="145971"/>
    <lineage>
        <taxon>Eukaryota</taxon>
        <taxon>Fungi</taxon>
        <taxon>Dikarya</taxon>
        <taxon>Ascomycota</taxon>
        <taxon>Pezizomycotina</taxon>
        <taxon>Sordariomycetes</taxon>
        <taxon>Hypocreomycetidae</taxon>
        <taxon>Glomerellales</taxon>
        <taxon>Glomerellaceae</taxon>
        <taxon>Colletotrichum</taxon>
        <taxon>Colletotrichum acutatum species complex</taxon>
    </lineage>
</organism>
<dbReference type="AlphaFoldDB" id="A0A9Q8T001"/>
<dbReference type="GO" id="GO:0003700">
    <property type="term" value="F:DNA-binding transcription factor activity"/>
    <property type="evidence" value="ECO:0007669"/>
    <property type="project" value="InterPro"/>
</dbReference>
<dbReference type="InterPro" id="IPR050987">
    <property type="entry name" value="AtrR-like"/>
</dbReference>
<evidence type="ECO:0000313" key="3">
    <source>
        <dbReference type="EMBL" id="UQC86637.1"/>
    </source>
</evidence>
<name>A0A9Q8T001_9PEZI</name>
<dbReference type="PANTHER" id="PTHR46910">
    <property type="entry name" value="TRANSCRIPTION FACTOR PDR1"/>
    <property type="match status" value="1"/>
</dbReference>
<protein>
    <recommendedName>
        <fullName evidence="2">Xylanolytic transcriptional activator regulatory domain-containing protein</fullName>
    </recommendedName>
</protein>
<proteinExistence type="predicted"/>
<dbReference type="KEGG" id="clup:CLUP02_12139"/>
<sequence length="709" mass="80240">MDPEPHTPKTSVIPRACHNCRIRKVFIILCPSPLSSIAGRDLPDLIRRTRSAPSPPRSHSLSIRMFTITQLTSRVLDTLQSRVERAERYRHSPGAPTIHQLHERLKAVEESLRNQNDQHANRATSISTPNTIPTIEDDAVSHHCLWEDHHVSYEGESSFRQQTLLASQIEELRLEEAQTPGVIDKLATLRGICQRQETPIESRSNRKIRQPHSTKGAELQLPPSEFVIRLLRTVSHHSILFLFYAVENRIQVEELCRRVYFSVEPVTIGEVTLLNGFLSVLLRDIDFESNPEFSPEEANRLYTMCNSNFKAGVETYEVMAVPTFEHTLILSIACLKAQQDGNLPLQWSLMSAAARHVLALGYHRRGKLAALPNQEARRARRLFWHVYFADRGLTLTQGKAPVIQDIDVDVEPFEIIQTPERKPWDTSFSAFIEFGRIQCKIYEKLYSPAASRSTEEERRTIAVHLAKRLSTWYESWRSVDYSLAYRVELFHSNAASAITEECFEAARKGLTAHATAYPRSASGGYASLFTYAVWTQLYSSYTPYIITFLHCIRTSDDQDLNLMRSSLEISERLSSLVESCKKQYELCRALYRIAEAYIKAKKGVACTAVPAETTITLPLQQPTSDSWPCFESNLEANPFPDLHVDDWNGSYMGQMSFTLENHLGKGKFKASSDIASNSVTLVAGHIGLPDIIGTYPDEWPDLKGWAGGS</sequence>
<evidence type="ECO:0000313" key="4">
    <source>
        <dbReference type="Proteomes" id="UP000830671"/>
    </source>
</evidence>
<dbReference type="Proteomes" id="UP000830671">
    <property type="component" value="Chromosome 6"/>
</dbReference>
<dbReference type="GO" id="GO:0003677">
    <property type="term" value="F:DNA binding"/>
    <property type="evidence" value="ECO:0007669"/>
    <property type="project" value="InterPro"/>
</dbReference>
<dbReference type="Pfam" id="PF04082">
    <property type="entry name" value="Fungal_trans"/>
    <property type="match status" value="1"/>
</dbReference>
<dbReference type="GO" id="GO:0006351">
    <property type="term" value="P:DNA-templated transcription"/>
    <property type="evidence" value="ECO:0007669"/>
    <property type="project" value="InterPro"/>
</dbReference>
<feature type="domain" description="Xylanolytic transcriptional activator regulatory" evidence="2">
    <location>
        <begin position="346"/>
        <end position="419"/>
    </location>
</feature>
<dbReference type="GO" id="GO:0008270">
    <property type="term" value="F:zinc ion binding"/>
    <property type="evidence" value="ECO:0007669"/>
    <property type="project" value="InterPro"/>
</dbReference>
<dbReference type="SMART" id="SM00906">
    <property type="entry name" value="Fungal_trans"/>
    <property type="match status" value="1"/>
</dbReference>
<accession>A0A9Q8T001</accession>
<keyword evidence="1" id="KW-0539">Nucleus</keyword>
<keyword evidence="4" id="KW-1185">Reference proteome</keyword>
<evidence type="ECO:0000256" key="1">
    <source>
        <dbReference type="ARBA" id="ARBA00023242"/>
    </source>
</evidence>
<dbReference type="CDD" id="cd12148">
    <property type="entry name" value="fungal_TF_MHR"/>
    <property type="match status" value="1"/>
</dbReference>
<dbReference type="GeneID" id="73346113"/>
<dbReference type="InterPro" id="IPR007219">
    <property type="entry name" value="XnlR_reg_dom"/>
</dbReference>